<proteinExistence type="inferred from homology"/>
<dbReference type="GO" id="GO:0008131">
    <property type="term" value="F:primary methylamine oxidase activity"/>
    <property type="evidence" value="ECO:0007669"/>
    <property type="project" value="UniProtKB-EC"/>
</dbReference>
<evidence type="ECO:0000256" key="13">
    <source>
        <dbReference type="ARBA" id="ARBA00023128"/>
    </source>
</evidence>
<comment type="catalytic activity">
    <reaction evidence="25">
        <text>dopamine + O2 + H2O = 3,4-dihydroxyphenylacetaldehyde + H2O2 + NH4(+)</text>
        <dbReference type="Rhea" id="RHEA:27946"/>
        <dbReference type="ChEBI" id="CHEBI:15377"/>
        <dbReference type="ChEBI" id="CHEBI:15379"/>
        <dbReference type="ChEBI" id="CHEBI:16240"/>
        <dbReference type="ChEBI" id="CHEBI:27978"/>
        <dbReference type="ChEBI" id="CHEBI:28938"/>
        <dbReference type="ChEBI" id="CHEBI:59905"/>
    </reaction>
</comment>
<evidence type="ECO:0000256" key="24">
    <source>
        <dbReference type="ARBA" id="ARBA00048463"/>
    </source>
</evidence>
<comment type="cofactor">
    <cofactor evidence="1">
        <name>FAD</name>
        <dbReference type="ChEBI" id="CHEBI:57692"/>
    </cofactor>
</comment>
<comment type="catalytic activity">
    <reaction evidence="23">
        <text>a secondary aliphatic amine + O2 + H2O = a primary amine + an aldehyde + H2O2</text>
        <dbReference type="Rhea" id="RHEA:26414"/>
        <dbReference type="ChEBI" id="CHEBI:15377"/>
        <dbReference type="ChEBI" id="CHEBI:15379"/>
        <dbReference type="ChEBI" id="CHEBI:16240"/>
        <dbReference type="ChEBI" id="CHEBI:17478"/>
        <dbReference type="ChEBI" id="CHEBI:58855"/>
        <dbReference type="ChEBI" id="CHEBI:65296"/>
        <dbReference type="EC" id="1.4.3.4"/>
    </reaction>
</comment>
<comment type="catalytic activity">
    <reaction evidence="22">
        <text>a primary methyl amine + O2 + H2O = an aldehyde + H2O2 + NH4(+)</text>
        <dbReference type="Rhea" id="RHEA:16153"/>
        <dbReference type="ChEBI" id="CHEBI:15377"/>
        <dbReference type="ChEBI" id="CHEBI:15379"/>
        <dbReference type="ChEBI" id="CHEBI:16240"/>
        <dbReference type="ChEBI" id="CHEBI:17478"/>
        <dbReference type="ChEBI" id="CHEBI:28938"/>
        <dbReference type="ChEBI" id="CHEBI:228804"/>
        <dbReference type="EC" id="1.4.3.21"/>
    </reaction>
</comment>
<evidence type="ECO:0000256" key="26">
    <source>
        <dbReference type="ARBA" id="ARBA00048979"/>
    </source>
</evidence>
<dbReference type="GO" id="GO:0097621">
    <property type="term" value="F:monoamine oxidase activity"/>
    <property type="evidence" value="ECO:0007669"/>
    <property type="project" value="UniProtKB-EC"/>
</dbReference>
<evidence type="ECO:0000256" key="12">
    <source>
        <dbReference type="ARBA" id="ARBA00023002"/>
    </source>
</evidence>
<evidence type="ECO:0000256" key="22">
    <source>
        <dbReference type="ARBA" id="ARBA00048032"/>
    </source>
</evidence>
<keyword evidence="8" id="KW-1000">Mitochondrion outer membrane</keyword>
<comment type="subcellular location">
    <subcellularLocation>
        <location evidence="2">Mitochondrion outer membrane</location>
        <topology evidence="2">Single-pass type IV membrane protein</topology>
        <orientation evidence="2">Cytoplasmic side</orientation>
    </subcellularLocation>
</comment>
<comment type="catalytic activity">
    <reaction evidence="18">
        <text>tryptamine + O2 + H2O = indole-3-acetaldehyde + H2O2 + NH4(+)</text>
        <dbReference type="Rhea" id="RHEA:59416"/>
        <dbReference type="ChEBI" id="CHEBI:15377"/>
        <dbReference type="ChEBI" id="CHEBI:15379"/>
        <dbReference type="ChEBI" id="CHEBI:16240"/>
        <dbReference type="ChEBI" id="CHEBI:18086"/>
        <dbReference type="ChEBI" id="CHEBI:28938"/>
        <dbReference type="ChEBI" id="CHEBI:57887"/>
    </reaction>
</comment>
<dbReference type="Pfam" id="PF01593">
    <property type="entry name" value="Amino_oxidase"/>
    <property type="match status" value="1"/>
</dbReference>
<comment type="catalytic activity">
    <reaction evidence="21">
        <text>tyramine + O2 + H2O = (4-hydroxyphenyl)acetaldehyde + H2O2 + NH4(+)</text>
        <dbReference type="Rhea" id="RHEA:30591"/>
        <dbReference type="ChEBI" id="CHEBI:15377"/>
        <dbReference type="ChEBI" id="CHEBI:15379"/>
        <dbReference type="ChEBI" id="CHEBI:15621"/>
        <dbReference type="ChEBI" id="CHEBI:16240"/>
        <dbReference type="ChEBI" id="CHEBI:28938"/>
        <dbReference type="ChEBI" id="CHEBI:327995"/>
    </reaction>
</comment>
<keyword evidence="7" id="KW-0812">Transmembrane</keyword>
<dbReference type="EMBL" id="KE683646">
    <property type="protein sequence ID" value="ERE65591.1"/>
    <property type="molecule type" value="Genomic_DNA"/>
</dbReference>
<evidence type="ECO:0000256" key="17">
    <source>
        <dbReference type="ARBA" id="ARBA00042435"/>
    </source>
</evidence>
<evidence type="ECO:0000256" key="16">
    <source>
        <dbReference type="ARBA" id="ARBA00039695"/>
    </source>
</evidence>
<keyword evidence="11" id="KW-0128">Catecholamine metabolism</keyword>
<keyword evidence="9" id="KW-0274">FAD</keyword>
<keyword evidence="13" id="KW-0496">Mitochondrion</keyword>
<dbReference type="GO" id="GO:0050660">
    <property type="term" value="F:flavin adenine dinucleotide binding"/>
    <property type="evidence" value="ECO:0007669"/>
    <property type="project" value="TreeGrafter"/>
</dbReference>
<evidence type="ECO:0000256" key="4">
    <source>
        <dbReference type="ARBA" id="ARBA00011922"/>
    </source>
</evidence>
<dbReference type="PANTHER" id="PTHR43563:SF11">
    <property type="entry name" value="AMINE OXIDASE [FLAVIN-CONTAINING] A"/>
    <property type="match status" value="1"/>
</dbReference>
<dbReference type="InterPro" id="IPR036188">
    <property type="entry name" value="FAD/NAD-bd_sf"/>
</dbReference>
<gene>
    <name evidence="29" type="ORF">H671_xg20104</name>
</gene>
<comment type="catalytic activity">
    <reaction evidence="19">
        <text>(R)-adrenaline + O2 + H2O = (R)-3,4-dihydroxymandelaldehyde + methylamine + H2O2</text>
        <dbReference type="Rhea" id="RHEA:51168"/>
        <dbReference type="ChEBI" id="CHEBI:15377"/>
        <dbReference type="ChEBI" id="CHEBI:15379"/>
        <dbReference type="ChEBI" id="CHEBI:16240"/>
        <dbReference type="ChEBI" id="CHEBI:59338"/>
        <dbReference type="ChEBI" id="CHEBI:71406"/>
        <dbReference type="ChEBI" id="CHEBI:180943"/>
    </reaction>
</comment>
<organism evidence="29 30">
    <name type="scientific">Cricetulus griseus</name>
    <name type="common">Chinese hamster</name>
    <name type="synonym">Cricetulus barabensis griseus</name>
    <dbReference type="NCBI Taxonomy" id="10029"/>
    <lineage>
        <taxon>Eukaryota</taxon>
        <taxon>Metazoa</taxon>
        <taxon>Chordata</taxon>
        <taxon>Craniata</taxon>
        <taxon>Vertebrata</taxon>
        <taxon>Euteleostomi</taxon>
        <taxon>Mammalia</taxon>
        <taxon>Eutheria</taxon>
        <taxon>Euarchontoglires</taxon>
        <taxon>Glires</taxon>
        <taxon>Rodentia</taxon>
        <taxon>Myomorpha</taxon>
        <taxon>Muroidea</taxon>
        <taxon>Cricetidae</taxon>
        <taxon>Cricetinae</taxon>
        <taxon>Cricetulus</taxon>
    </lineage>
</organism>
<name>A0A061I0X4_CRIGR</name>
<dbReference type="SUPFAM" id="SSF51905">
    <property type="entry name" value="FAD/NAD(P)-binding domain"/>
    <property type="match status" value="1"/>
</dbReference>
<dbReference type="GO" id="GO:0006584">
    <property type="term" value="P:catecholamine metabolic process"/>
    <property type="evidence" value="ECO:0007669"/>
    <property type="project" value="UniProtKB-KW"/>
</dbReference>
<evidence type="ECO:0000256" key="15">
    <source>
        <dbReference type="ARBA" id="ARBA00025863"/>
    </source>
</evidence>
<comment type="catalytic activity">
    <reaction evidence="20">
        <text>(R)-noradrenaline + O2 + H2O = (R)-3,4-dihydroxymandelaldehyde + H2O2 + NH4(+)</text>
        <dbReference type="Rhea" id="RHEA:69076"/>
        <dbReference type="ChEBI" id="CHEBI:15377"/>
        <dbReference type="ChEBI" id="CHEBI:15379"/>
        <dbReference type="ChEBI" id="CHEBI:16240"/>
        <dbReference type="ChEBI" id="CHEBI:28938"/>
        <dbReference type="ChEBI" id="CHEBI:72587"/>
        <dbReference type="ChEBI" id="CHEBI:180943"/>
    </reaction>
</comment>
<dbReference type="GO" id="GO:0005741">
    <property type="term" value="C:mitochondrial outer membrane"/>
    <property type="evidence" value="ECO:0007669"/>
    <property type="project" value="UniProtKB-SubCell"/>
</dbReference>
<keyword evidence="14" id="KW-0472">Membrane</keyword>
<dbReference type="InterPro" id="IPR050703">
    <property type="entry name" value="Flavin_MAO"/>
</dbReference>
<keyword evidence="12 29" id="KW-0560">Oxidoreductase</keyword>
<comment type="catalytic activity">
    <reaction evidence="27">
        <text>kynuramine + O2 + H2O = 3-(2-aminophenyl)-3-oxopropanal + H2O2 + NH4(+)</text>
        <dbReference type="Rhea" id="RHEA:59596"/>
        <dbReference type="ChEBI" id="CHEBI:15377"/>
        <dbReference type="ChEBI" id="CHEBI:15379"/>
        <dbReference type="ChEBI" id="CHEBI:16240"/>
        <dbReference type="ChEBI" id="CHEBI:28938"/>
        <dbReference type="ChEBI" id="CHEBI:180898"/>
        <dbReference type="ChEBI" id="CHEBI:180899"/>
    </reaction>
    <physiologicalReaction direction="left-to-right" evidence="27">
        <dbReference type="Rhea" id="RHEA:59597"/>
    </physiologicalReaction>
</comment>
<comment type="subunit">
    <text evidence="15">Monomer, homo- or heterodimer (containing two subunits of similar size). Each subunit contains a covalently bound flavin. Enzymatically active as monomer.</text>
</comment>
<keyword evidence="10" id="KW-0531">Neurotransmitter degradation</keyword>
<dbReference type="InterPro" id="IPR002937">
    <property type="entry name" value="Amino_oxidase"/>
</dbReference>
<evidence type="ECO:0000256" key="5">
    <source>
        <dbReference type="ARBA" id="ARBA00012804"/>
    </source>
</evidence>
<evidence type="ECO:0000259" key="28">
    <source>
        <dbReference type="Pfam" id="PF01593"/>
    </source>
</evidence>
<evidence type="ECO:0000256" key="9">
    <source>
        <dbReference type="ARBA" id="ARBA00022827"/>
    </source>
</evidence>
<evidence type="ECO:0000256" key="10">
    <source>
        <dbReference type="ARBA" id="ARBA00022867"/>
    </source>
</evidence>
<comment type="catalytic activity">
    <reaction evidence="24">
        <text>serotonin + O2 + H2O = (5-hydroxyindol-3-yl)acetaldehyde + H2O2 + NH4(+)</text>
        <dbReference type="Rhea" id="RHEA:69072"/>
        <dbReference type="ChEBI" id="CHEBI:15377"/>
        <dbReference type="ChEBI" id="CHEBI:15379"/>
        <dbReference type="ChEBI" id="CHEBI:16240"/>
        <dbReference type="ChEBI" id="CHEBI:28938"/>
        <dbReference type="ChEBI" id="CHEBI:50157"/>
        <dbReference type="ChEBI" id="CHEBI:350546"/>
    </reaction>
</comment>
<evidence type="ECO:0000256" key="11">
    <source>
        <dbReference type="ARBA" id="ARBA00022939"/>
    </source>
</evidence>
<evidence type="ECO:0000256" key="25">
    <source>
        <dbReference type="ARBA" id="ARBA00048466"/>
    </source>
</evidence>
<evidence type="ECO:0000256" key="20">
    <source>
        <dbReference type="ARBA" id="ARBA00047691"/>
    </source>
</evidence>
<feature type="domain" description="Amine oxidase" evidence="28">
    <location>
        <begin position="6"/>
        <end position="107"/>
    </location>
</feature>
<evidence type="ECO:0000256" key="14">
    <source>
        <dbReference type="ARBA" id="ARBA00023136"/>
    </source>
</evidence>
<evidence type="ECO:0000256" key="8">
    <source>
        <dbReference type="ARBA" id="ARBA00022787"/>
    </source>
</evidence>
<evidence type="ECO:0000256" key="3">
    <source>
        <dbReference type="ARBA" id="ARBA00005995"/>
    </source>
</evidence>
<feature type="non-terminal residue" evidence="29">
    <location>
        <position position="1"/>
    </location>
</feature>
<evidence type="ECO:0000256" key="2">
    <source>
        <dbReference type="ARBA" id="ARBA00004362"/>
    </source>
</evidence>
<evidence type="ECO:0000256" key="27">
    <source>
        <dbReference type="ARBA" id="ARBA00049094"/>
    </source>
</evidence>
<dbReference type="Proteomes" id="UP000030759">
    <property type="component" value="Unassembled WGS sequence"/>
</dbReference>
<evidence type="ECO:0000256" key="1">
    <source>
        <dbReference type="ARBA" id="ARBA00001974"/>
    </source>
</evidence>
<dbReference type="EC" id="1.4.3.21" evidence="4"/>
<evidence type="ECO:0000256" key="23">
    <source>
        <dbReference type="ARBA" id="ARBA00048448"/>
    </source>
</evidence>
<evidence type="ECO:0000313" key="30">
    <source>
        <dbReference type="Proteomes" id="UP000030759"/>
    </source>
</evidence>
<evidence type="ECO:0000256" key="7">
    <source>
        <dbReference type="ARBA" id="ARBA00022692"/>
    </source>
</evidence>
<comment type="catalytic activity">
    <reaction evidence="26">
        <text>2-phenylethylamine + O2 + H2O = 2-phenylacetaldehyde + H2O2 + NH4(+)</text>
        <dbReference type="Rhea" id="RHEA:25265"/>
        <dbReference type="ChEBI" id="CHEBI:15377"/>
        <dbReference type="ChEBI" id="CHEBI:15379"/>
        <dbReference type="ChEBI" id="CHEBI:16240"/>
        <dbReference type="ChEBI" id="CHEBI:16424"/>
        <dbReference type="ChEBI" id="CHEBI:28938"/>
        <dbReference type="ChEBI" id="CHEBI:225237"/>
    </reaction>
</comment>
<dbReference type="AlphaFoldDB" id="A0A061I0X4"/>
<evidence type="ECO:0000256" key="6">
    <source>
        <dbReference type="ARBA" id="ARBA00022630"/>
    </source>
</evidence>
<protein>
    <recommendedName>
        <fullName evidence="16">Amine oxidase [flavin-containing] A</fullName>
        <ecNumber evidence="4">1.4.3.21</ecNumber>
        <ecNumber evidence="5">1.4.3.4</ecNumber>
    </recommendedName>
    <alternativeName>
        <fullName evidence="17">Monoamine oxidase type A</fullName>
    </alternativeName>
</protein>
<evidence type="ECO:0000256" key="21">
    <source>
        <dbReference type="ARBA" id="ARBA00047794"/>
    </source>
</evidence>
<evidence type="ECO:0000313" key="29">
    <source>
        <dbReference type="EMBL" id="ERE65591.1"/>
    </source>
</evidence>
<sequence>EQKFVGGAGQVSEQMADLLADKGKLSSSITYIDQTDDNIIVETLNHEHYEAIGYVSGDILLIAFQCKYVISSIPPILMVKIHFKPELPSERIQLIQCLPMGAVIKCVKEAFWKIKYRLLFFVFTLQNFKYNIEEIRRE</sequence>
<reference evidence="30" key="1">
    <citation type="journal article" date="2013" name="Nat. Biotechnol.">
        <title>Chinese hamster genome sequenced from sorted chromosomes.</title>
        <authorList>
            <person name="Brinkrolf K."/>
            <person name="Rupp O."/>
            <person name="Laux H."/>
            <person name="Kollin F."/>
            <person name="Ernst W."/>
            <person name="Linke B."/>
            <person name="Kofler R."/>
            <person name="Romand S."/>
            <person name="Hesse F."/>
            <person name="Budach W.E."/>
            <person name="Galosy S."/>
            <person name="Muller D."/>
            <person name="Noll T."/>
            <person name="Wienberg J."/>
            <person name="Jostock T."/>
            <person name="Leonard M."/>
            <person name="Grillari J."/>
            <person name="Tauch A."/>
            <person name="Goesmann A."/>
            <person name="Helk B."/>
            <person name="Mott J.E."/>
            <person name="Puhler A."/>
            <person name="Borth N."/>
        </authorList>
    </citation>
    <scope>NUCLEOTIDE SEQUENCE [LARGE SCALE GENOMIC DNA]</scope>
    <source>
        <strain evidence="30">17A/GY</strain>
    </source>
</reference>
<comment type="similarity">
    <text evidence="3">Belongs to the flavin monoamine oxidase family.</text>
</comment>
<evidence type="ECO:0000256" key="18">
    <source>
        <dbReference type="ARBA" id="ARBA00047323"/>
    </source>
</evidence>
<keyword evidence="6" id="KW-0285">Flavoprotein</keyword>
<dbReference type="EC" id="1.4.3.4" evidence="5"/>
<dbReference type="PANTHER" id="PTHR43563">
    <property type="entry name" value="AMINE OXIDASE"/>
    <property type="match status" value="1"/>
</dbReference>
<dbReference type="Gene3D" id="3.50.50.60">
    <property type="entry name" value="FAD/NAD(P)-binding domain"/>
    <property type="match status" value="1"/>
</dbReference>
<accession>A0A061I0X4</accession>
<evidence type="ECO:0000256" key="19">
    <source>
        <dbReference type="ARBA" id="ARBA00047410"/>
    </source>
</evidence>